<keyword evidence="3 7" id="KW-0812">Transmembrane</keyword>
<protein>
    <recommendedName>
        <fullName evidence="10">Sugar phosphate transporter domain-containing protein</fullName>
    </recommendedName>
</protein>
<feature type="region of interest" description="Disordered" evidence="6">
    <location>
        <begin position="496"/>
        <end position="516"/>
    </location>
</feature>
<organism evidence="8 9">
    <name type="scientific">Prorocentrum cordatum</name>
    <dbReference type="NCBI Taxonomy" id="2364126"/>
    <lineage>
        <taxon>Eukaryota</taxon>
        <taxon>Sar</taxon>
        <taxon>Alveolata</taxon>
        <taxon>Dinophyceae</taxon>
        <taxon>Prorocentrales</taxon>
        <taxon>Prorocentraceae</taxon>
        <taxon>Prorocentrum</taxon>
    </lineage>
</organism>
<evidence type="ECO:0000313" key="9">
    <source>
        <dbReference type="Proteomes" id="UP001189429"/>
    </source>
</evidence>
<dbReference type="Proteomes" id="UP001189429">
    <property type="component" value="Unassembled WGS sequence"/>
</dbReference>
<feature type="region of interest" description="Disordered" evidence="6">
    <location>
        <begin position="449"/>
        <end position="472"/>
    </location>
</feature>
<comment type="subcellular location">
    <subcellularLocation>
        <location evidence="1">Membrane</location>
        <topology evidence="1">Multi-pass membrane protein</topology>
    </subcellularLocation>
</comment>
<keyword evidence="4 7" id="KW-1133">Transmembrane helix</keyword>
<dbReference type="SUPFAM" id="SSF103481">
    <property type="entry name" value="Multidrug resistance efflux transporter EmrE"/>
    <property type="match status" value="1"/>
</dbReference>
<feature type="transmembrane region" description="Helical" evidence="7">
    <location>
        <begin position="177"/>
        <end position="195"/>
    </location>
</feature>
<evidence type="ECO:0000313" key="8">
    <source>
        <dbReference type="EMBL" id="CAK0883220.1"/>
    </source>
</evidence>
<evidence type="ECO:0000256" key="4">
    <source>
        <dbReference type="ARBA" id="ARBA00022989"/>
    </source>
</evidence>
<comment type="caution">
    <text evidence="8">The sequence shown here is derived from an EMBL/GenBank/DDBJ whole genome shotgun (WGS) entry which is preliminary data.</text>
</comment>
<evidence type="ECO:0000256" key="2">
    <source>
        <dbReference type="ARBA" id="ARBA00022448"/>
    </source>
</evidence>
<dbReference type="InterPro" id="IPR013657">
    <property type="entry name" value="SCL35B1-4/HUT1"/>
</dbReference>
<evidence type="ECO:0000256" key="3">
    <source>
        <dbReference type="ARBA" id="ARBA00022692"/>
    </source>
</evidence>
<keyword evidence="2" id="KW-0813">Transport</keyword>
<accession>A0ABN9WBW2</accession>
<evidence type="ECO:0000256" key="7">
    <source>
        <dbReference type="SAM" id="Phobius"/>
    </source>
</evidence>
<evidence type="ECO:0000256" key="6">
    <source>
        <dbReference type="SAM" id="MobiDB-lite"/>
    </source>
</evidence>
<feature type="compositionally biased region" description="Low complexity" evidence="6">
    <location>
        <begin position="449"/>
        <end position="463"/>
    </location>
</feature>
<proteinExistence type="predicted"/>
<reference evidence="8" key="1">
    <citation type="submission" date="2023-10" db="EMBL/GenBank/DDBJ databases">
        <authorList>
            <person name="Chen Y."/>
            <person name="Shah S."/>
            <person name="Dougan E. K."/>
            <person name="Thang M."/>
            <person name="Chan C."/>
        </authorList>
    </citation>
    <scope>NUCLEOTIDE SEQUENCE [LARGE SCALE GENOMIC DNA]</scope>
</reference>
<evidence type="ECO:0000256" key="5">
    <source>
        <dbReference type="ARBA" id="ARBA00023136"/>
    </source>
</evidence>
<keyword evidence="5 7" id="KW-0472">Membrane</keyword>
<dbReference type="EMBL" id="CAUYUJ010018391">
    <property type="protein sequence ID" value="CAK0883220.1"/>
    <property type="molecule type" value="Genomic_DNA"/>
</dbReference>
<dbReference type="InterPro" id="IPR037185">
    <property type="entry name" value="EmrE-like"/>
</dbReference>
<dbReference type="Pfam" id="PF08449">
    <property type="entry name" value="UAA"/>
    <property type="match status" value="1"/>
</dbReference>
<evidence type="ECO:0008006" key="10">
    <source>
        <dbReference type="Google" id="ProtNLM"/>
    </source>
</evidence>
<evidence type="ECO:0000256" key="1">
    <source>
        <dbReference type="ARBA" id="ARBA00004141"/>
    </source>
</evidence>
<sequence length="540" mass="57635">MVDGAPAVRVARRLRADADSMSTREHAGAHDEGFDIDLGQQASSAASDDLERHLSPASTMRKAWKMAAPGARKGDFDAKRRANFAWRQLNLNGGSRKRQRYIAHLPAYSDGLLGASHTDMESLVPVRPEEEKLPCFLQRASRAKAGGHAFWPVAMTSICLGAAVVVPYISFLRRDPGGVLFFSFVVHVMIVLMHLPAAGALIRRRQIPIPFHAAMAIFWCLFTTLKSDAFVRMPTSLCVLLSNMRMMVGMVVQVCLFGKRFSRSQVLGAAIATAGIATAGSAMQQASAPAKSSGPSISVSFLIGLAEMLGSSLCLSLHSSTIKVVFSKYGECVEEQVFVTHLVALLVVFPSQWDKVGPRITKMAATLDWGLLLNLTAGVLFNVVSRRAGARLAGRAPNLLMAQLVQTVDGFVQLLLASLLNAPPYPPTGFWSGAAGLLLGTLQYLRASDAPPDGSSPSHSPSGSEDEAPLAPVDKFGSPLQAAWASATAAAKHRRVWGPPSLRARRTGPGGRCGWKSEPCSCPATTQGSRPGVYLAAVVL</sequence>
<feature type="transmembrane region" description="Helical" evidence="7">
    <location>
        <begin position="207"/>
        <end position="225"/>
    </location>
</feature>
<feature type="transmembrane region" description="Helical" evidence="7">
    <location>
        <begin position="149"/>
        <end position="171"/>
    </location>
</feature>
<gene>
    <name evidence="8" type="ORF">PCOR1329_LOCUS65480</name>
</gene>
<keyword evidence="9" id="KW-1185">Reference proteome</keyword>
<name>A0ABN9WBW2_9DINO</name>